<keyword evidence="4" id="KW-0560">Oxidoreductase</keyword>
<feature type="compositionally biased region" description="Basic and acidic residues" evidence="6">
    <location>
        <begin position="213"/>
        <end position="232"/>
    </location>
</feature>
<dbReference type="GO" id="GO:0046872">
    <property type="term" value="F:metal ion binding"/>
    <property type="evidence" value="ECO:0007669"/>
    <property type="project" value="UniProtKB-KW"/>
</dbReference>
<keyword evidence="5" id="KW-0408">Iron</keyword>
<dbReference type="GO" id="GO:0005634">
    <property type="term" value="C:nucleus"/>
    <property type="evidence" value="ECO:0007669"/>
    <property type="project" value="TreeGrafter"/>
</dbReference>
<comment type="caution">
    <text evidence="7">The sequence shown here is derived from an EMBL/GenBank/DDBJ whole genome shotgun (WGS) entry which is preliminary data.</text>
</comment>
<accession>A0A7J6EP71</accession>
<dbReference type="Proteomes" id="UP000525078">
    <property type="component" value="Unassembled WGS sequence"/>
</dbReference>
<keyword evidence="3" id="KW-0223">Dioxygenase</keyword>
<dbReference type="EMBL" id="JAATIP010000214">
    <property type="protein sequence ID" value="KAF4359519.1"/>
    <property type="molecule type" value="Genomic_DNA"/>
</dbReference>
<proteinExistence type="inferred from homology"/>
<evidence type="ECO:0000256" key="3">
    <source>
        <dbReference type="ARBA" id="ARBA00022964"/>
    </source>
</evidence>
<organism evidence="7 8">
    <name type="scientific">Cannabis sativa</name>
    <name type="common">Hemp</name>
    <name type="synonym">Marijuana</name>
    <dbReference type="NCBI Taxonomy" id="3483"/>
    <lineage>
        <taxon>Eukaryota</taxon>
        <taxon>Viridiplantae</taxon>
        <taxon>Streptophyta</taxon>
        <taxon>Embryophyta</taxon>
        <taxon>Tracheophyta</taxon>
        <taxon>Spermatophyta</taxon>
        <taxon>Magnoliopsida</taxon>
        <taxon>eudicotyledons</taxon>
        <taxon>Gunneridae</taxon>
        <taxon>Pentapetalae</taxon>
        <taxon>rosids</taxon>
        <taxon>fabids</taxon>
        <taxon>Rosales</taxon>
        <taxon>Cannabaceae</taxon>
        <taxon>Cannabis</taxon>
    </lineage>
</organism>
<dbReference type="InterPro" id="IPR032862">
    <property type="entry name" value="ALKBH6"/>
</dbReference>
<comment type="similarity">
    <text evidence="1">Belongs to the alkB family.</text>
</comment>
<evidence type="ECO:0000313" key="8">
    <source>
        <dbReference type="Proteomes" id="UP000525078"/>
    </source>
</evidence>
<reference evidence="7 8" key="1">
    <citation type="journal article" date="2020" name="bioRxiv">
        <title>Sequence and annotation of 42 cannabis genomes reveals extensive copy number variation in cannabinoid synthesis and pathogen resistance genes.</title>
        <authorList>
            <person name="Mckernan K.J."/>
            <person name="Helbert Y."/>
            <person name="Kane L.T."/>
            <person name="Ebling H."/>
            <person name="Zhang L."/>
            <person name="Liu B."/>
            <person name="Eaton Z."/>
            <person name="Mclaughlin S."/>
            <person name="Kingan S."/>
            <person name="Baybayan P."/>
            <person name="Concepcion G."/>
            <person name="Jordan M."/>
            <person name="Riva A."/>
            <person name="Barbazuk W."/>
            <person name="Harkins T."/>
        </authorList>
    </citation>
    <scope>NUCLEOTIDE SEQUENCE [LARGE SCALE GENOMIC DNA]</scope>
    <source>
        <strain evidence="8">cv. Jamaican Lion 4</strain>
        <tissue evidence="7">Leaf</tissue>
    </source>
</reference>
<gene>
    <name evidence="7" type="ORF">F8388_003522</name>
</gene>
<keyword evidence="2" id="KW-0479">Metal-binding</keyword>
<evidence type="ECO:0000256" key="1">
    <source>
        <dbReference type="ARBA" id="ARBA00007879"/>
    </source>
</evidence>
<dbReference type="GO" id="GO:0051213">
    <property type="term" value="F:dioxygenase activity"/>
    <property type="evidence" value="ECO:0007669"/>
    <property type="project" value="UniProtKB-KW"/>
</dbReference>
<name>A0A7J6EP71_CANSA</name>
<dbReference type="Gene3D" id="2.60.120.1520">
    <property type="match status" value="1"/>
</dbReference>
<dbReference type="PANTHER" id="PTHR46030">
    <property type="entry name" value="ALPHA-KETOGLUTARATE-DEPENDENT DIOXYGENASE ALKB HOMOLOG 6"/>
    <property type="match status" value="1"/>
</dbReference>
<evidence type="ECO:0000313" key="7">
    <source>
        <dbReference type="EMBL" id="KAF4359519.1"/>
    </source>
</evidence>
<protein>
    <submittedName>
        <fullName evidence="7">Uncharacterized protein</fullName>
    </submittedName>
</protein>
<evidence type="ECO:0000256" key="4">
    <source>
        <dbReference type="ARBA" id="ARBA00023002"/>
    </source>
</evidence>
<feature type="region of interest" description="Disordered" evidence="6">
    <location>
        <begin position="213"/>
        <end position="235"/>
    </location>
</feature>
<evidence type="ECO:0000256" key="2">
    <source>
        <dbReference type="ARBA" id="ARBA00022723"/>
    </source>
</evidence>
<dbReference type="AlphaFoldDB" id="A0A7J6EP71"/>
<dbReference type="PANTHER" id="PTHR46030:SF1">
    <property type="entry name" value="ALPHA-KETOGLUTARATE-DEPENDENT DIOXYGENASE ALKB HOMOLOG 6"/>
    <property type="match status" value="1"/>
</dbReference>
<evidence type="ECO:0000256" key="6">
    <source>
        <dbReference type="SAM" id="MobiDB-lite"/>
    </source>
</evidence>
<sequence length="424" mass="48227">MIGNSYQMVSELVDSLGQRVMESRLEFQQAPNQLKMMKSALEAMIDPIMERLDLIIDRIQKSKEARNTNDKAAKVETMVISNVKLVSSAVPTKHHELVCHESSPKPSRGPLAMEKKEIDPLPEVKEMSLLGGKHQRTPPFQHLPEEPKLRCGREESEPHRVLRSHMEIVRLGGEPPPSSMVVDQKRVEQLRLGYNRNGNPSSGNRTILYNGGRKEMSSEHSRCAPESEREETYGSVQEKNLNFDREDGDEDDVVRHGIEQPVNLLKSPTKMAKRGEQHLVVISVVESPVKKGNRRGLIPSGSDLVFLVEPPEKMKSWDYSLHRSIILMEENHKDDKTLDNPRPFSVLLMPCSLLIFKDSAYSGDYLHGIKDSELQSFNGVVNEVEALNYQEQDSEEVKNIHRTSNRISLTCRLVLKVHKNLFKF</sequence>
<evidence type="ECO:0000256" key="5">
    <source>
        <dbReference type="ARBA" id="ARBA00023004"/>
    </source>
</evidence>